<organism evidence="1">
    <name type="scientific">Opuntia streptacantha</name>
    <name type="common">Prickly pear cactus</name>
    <name type="synonym">Opuntia cardona</name>
    <dbReference type="NCBI Taxonomy" id="393608"/>
    <lineage>
        <taxon>Eukaryota</taxon>
        <taxon>Viridiplantae</taxon>
        <taxon>Streptophyta</taxon>
        <taxon>Embryophyta</taxon>
        <taxon>Tracheophyta</taxon>
        <taxon>Spermatophyta</taxon>
        <taxon>Magnoliopsida</taxon>
        <taxon>eudicotyledons</taxon>
        <taxon>Gunneridae</taxon>
        <taxon>Pentapetalae</taxon>
        <taxon>Caryophyllales</taxon>
        <taxon>Cactineae</taxon>
        <taxon>Cactaceae</taxon>
        <taxon>Opuntioideae</taxon>
        <taxon>Opuntia</taxon>
    </lineage>
</organism>
<reference evidence="1" key="1">
    <citation type="journal article" date="2013" name="J. Plant Res.">
        <title>Effect of fungi and light on seed germination of three Opuntia species from semiarid lands of central Mexico.</title>
        <authorList>
            <person name="Delgado-Sanchez P."/>
            <person name="Jimenez-Bremont J.F."/>
            <person name="Guerrero-Gonzalez Mde L."/>
            <person name="Flores J."/>
        </authorList>
    </citation>
    <scope>NUCLEOTIDE SEQUENCE</scope>
    <source>
        <tissue evidence="1">Cladode</tissue>
    </source>
</reference>
<protein>
    <submittedName>
        <fullName evidence="1">Uncharacterized protein</fullName>
    </submittedName>
</protein>
<dbReference type="EMBL" id="GISG01056475">
    <property type="protein sequence ID" value="MBA4626424.1"/>
    <property type="molecule type" value="Transcribed_RNA"/>
</dbReference>
<evidence type="ECO:0000313" key="1">
    <source>
        <dbReference type="EMBL" id="MBA4626424.1"/>
    </source>
</evidence>
<sequence length="114" mass="12993">MEEPIVKEFMQTDEFRYYVEDAEGILSYEEQLWRGRESLQLEKEAHAVTRAELDDYRKRVAALEALLGNVGMDPTETEVPMSDPHVDYVQSRCEVEAHGVIDTVLPHVLAAADV</sequence>
<dbReference type="AlphaFoldDB" id="A0A7C9CYG9"/>
<proteinExistence type="predicted"/>
<name>A0A7C9CYG9_OPUST</name>
<reference evidence="1" key="2">
    <citation type="submission" date="2020-07" db="EMBL/GenBank/DDBJ databases">
        <authorList>
            <person name="Vera ALvarez R."/>
            <person name="Arias-Moreno D.M."/>
            <person name="Jimenez-Jacinto V."/>
            <person name="Jimenez-Bremont J.F."/>
            <person name="Swaminathan K."/>
            <person name="Moose S.P."/>
            <person name="Guerrero-Gonzalez M.L."/>
            <person name="Marino-Ramirez L."/>
            <person name="Landsman D."/>
            <person name="Rodriguez-Kessler M."/>
            <person name="Delgado-Sanchez P."/>
        </authorList>
    </citation>
    <scope>NUCLEOTIDE SEQUENCE</scope>
    <source>
        <tissue evidence="1">Cladode</tissue>
    </source>
</reference>
<accession>A0A7C9CYG9</accession>